<evidence type="ECO:0000313" key="1">
    <source>
        <dbReference type="EMBL" id="GAL66505.1"/>
    </source>
</evidence>
<reference evidence="1 2" key="1">
    <citation type="journal article" date="2014" name="Genome Announc.">
        <title>Draft Genome Sequence of Marine Flavobacterium Jejuia pallidilutea Strain 11shimoA1 and Pigmentation Mutants.</title>
        <authorList>
            <person name="Takatani N."/>
            <person name="Nakanishi M."/>
            <person name="Meirelles P."/>
            <person name="Mino S."/>
            <person name="Suda W."/>
            <person name="Oshima K."/>
            <person name="Hattori M."/>
            <person name="Ohkuma M."/>
            <person name="Hosokawa M."/>
            <person name="Miyashita K."/>
            <person name="Thompson F.L."/>
            <person name="Niwa A."/>
            <person name="Sawabe T."/>
            <person name="Sawabe T."/>
        </authorList>
    </citation>
    <scope>NUCLEOTIDE SEQUENCE [LARGE SCALE GENOMIC DNA]</scope>
    <source>
        <strain evidence="1 2">JCM 19301</strain>
    </source>
</reference>
<gene>
    <name evidence="1" type="ORF">JCM19301_2983</name>
</gene>
<organism evidence="1 2">
    <name type="scientific">Jejuia pallidilutea</name>
    <dbReference type="NCBI Taxonomy" id="504487"/>
    <lineage>
        <taxon>Bacteria</taxon>
        <taxon>Pseudomonadati</taxon>
        <taxon>Bacteroidota</taxon>
        <taxon>Flavobacteriia</taxon>
        <taxon>Flavobacteriales</taxon>
        <taxon>Flavobacteriaceae</taxon>
        <taxon>Jejuia</taxon>
    </lineage>
</organism>
<dbReference type="AlphaFoldDB" id="A0A090VP62"/>
<dbReference type="Proteomes" id="UP000029641">
    <property type="component" value="Unassembled WGS sequence"/>
</dbReference>
<name>A0A090VP62_9FLAO</name>
<protein>
    <submittedName>
        <fullName evidence="1">Uncharacterized protein</fullName>
    </submittedName>
</protein>
<dbReference type="EMBL" id="BBNR01000005">
    <property type="protein sequence ID" value="GAL66505.1"/>
    <property type="molecule type" value="Genomic_DNA"/>
</dbReference>
<comment type="caution">
    <text evidence="1">The sequence shown here is derived from an EMBL/GenBank/DDBJ whole genome shotgun (WGS) entry which is preliminary data.</text>
</comment>
<sequence>MGSAQIIKIKKIQIISGIAACQQARVKPTNLSALLQNFSSSGFIKKKAAKFNLAAL</sequence>
<evidence type="ECO:0000313" key="2">
    <source>
        <dbReference type="Proteomes" id="UP000029641"/>
    </source>
</evidence>
<proteinExistence type="predicted"/>
<accession>A0A090VP62</accession>